<reference evidence="2 3" key="1">
    <citation type="submission" date="2021-06" db="EMBL/GenBank/DDBJ databases">
        <authorList>
            <person name="Palmer J.M."/>
        </authorList>
    </citation>
    <scope>NUCLEOTIDE SEQUENCE [LARGE SCALE GENOMIC DNA]</scope>
    <source>
        <strain evidence="2 3">AS_MEX2019</strain>
        <tissue evidence="2">Muscle</tissue>
    </source>
</reference>
<proteinExistence type="predicted"/>
<accession>A0ABV0Y495</accession>
<sequence>MFLEVPILGTIIWWNCTTRDLKWTQQRPHFLRKQKQTSLPVSSILTPSKPFYRALVECVFINCVSVWYRKALQRIVRGAEKILHSIHDLFLSHGRNSEHHELLELRHQSRTTRLLHSFLL</sequence>
<evidence type="ECO:0000313" key="3">
    <source>
        <dbReference type="Proteomes" id="UP001469553"/>
    </source>
</evidence>
<feature type="domain" description="Alkylated DNA repair protein AlkB homologue 8 N-terminal" evidence="1">
    <location>
        <begin position="21"/>
        <end position="56"/>
    </location>
</feature>
<name>A0ABV0Y495_9TELE</name>
<dbReference type="EMBL" id="JAHRIP010021048">
    <property type="protein sequence ID" value="MEQ2288562.1"/>
    <property type="molecule type" value="Genomic_DNA"/>
</dbReference>
<gene>
    <name evidence="2" type="ORF">AMECASPLE_023887</name>
</gene>
<keyword evidence="3" id="KW-1185">Reference proteome</keyword>
<evidence type="ECO:0000259" key="1">
    <source>
        <dbReference type="Pfam" id="PF09004"/>
    </source>
</evidence>
<evidence type="ECO:0000313" key="2">
    <source>
        <dbReference type="EMBL" id="MEQ2288562.1"/>
    </source>
</evidence>
<organism evidence="2 3">
    <name type="scientific">Ameca splendens</name>
    <dbReference type="NCBI Taxonomy" id="208324"/>
    <lineage>
        <taxon>Eukaryota</taxon>
        <taxon>Metazoa</taxon>
        <taxon>Chordata</taxon>
        <taxon>Craniata</taxon>
        <taxon>Vertebrata</taxon>
        <taxon>Euteleostomi</taxon>
        <taxon>Actinopterygii</taxon>
        <taxon>Neopterygii</taxon>
        <taxon>Teleostei</taxon>
        <taxon>Neoteleostei</taxon>
        <taxon>Acanthomorphata</taxon>
        <taxon>Ovalentaria</taxon>
        <taxon>Atherinomorphae</taxon>
        <taxon>Cyprinodontiformes</taxon>
        <taxon>Goodeidae</taxon>
        <taxon>Ameca</taxon>
    </lineage>
</organism>
<protein>
    <recommendedName>
        <fullName evidence="1">Alkylated DNA repair protein AlkB homologue 8 N-terminal domain-containing protein</fullName>
    </recommendedName>
</protein>
<dbReference type="Pfam" id="PF09004">
    <property type="entry name" value="ALKBH8_N"/>
    <property type="match status" value="1"/>
</dbReference>
<dbReference type="InterPro" id="IPR015095">
    <property type="entry name" value="AlkB_hom8_N"/>
</dbReference>
<dbReference type="Proteomes" id="UP001469553">
    <property type="component" value="Unassembled WGS sequence"/>
</dbReference>
<comment type="caution">
    <text evidence="2">The sequence shown here is derived from an EMBL/GenBank/DDBJ whole genome shotgun (WGS) entry which is preliminary data.</text>
</comment>